<reference evidence="2 3" key="1">
    <citation type="journal article" date="2017" name="Gigascience">
        <title>Draft genome of the honey bee ectoparasitic mite, Tropilaelaps mercedesae, is shaped by the parasitic life history.</title>
        <authorList>
            <person name="Dong X."/>
            <person name="Armstrong S.D."/>
            <person name="Xia D."/>
            <person name="Makepeace B.L."/>
            <person name="Darby A.C."/>
            <person name="Kadowaki T."/>
        </authorList>
    </citation>
    <scope>NUCLEOTIDE SEQUENCE [LARGE SCALE GENOMIC DNA]</scope>
    <source>
        <strain evidence="2">Wuxi-XJTLU</strain>
    </source>
</reference>
<name>A0A1V9X6J9_9ACAR</name>
<keyword evidence="3" id="KW-1185">Reference proteome</keyword>
<organism evidence="2 3">
    <name type="scientific">Tropilaelaps mercedesae</name>
    <dbReference type="NCBI Taxonomy" id="418985"/>
    <lineage>
        <taxon>Eukaryota</taxon>
        <taxon>Metazoa</taxon>
        <taxon>Ecdysozoa</taxon>
        <taxon>Arthropoda</taxon>
        <taxon>Chelicerata</taxon>
        <taxon>Arachnida</taxon>
        <taxon>Acari</taxon>
        <taxon>Parasitiformes</taxon>
        <taxon>Mesostigmata</taxon>
        <taxon>Gamasina</taxon>
        <taxon>Dermanyssoidea</taxon>
        <taxon>Laelapidae</taxon>
        <taxon>Tropilaelaps</taxon>
    </lineage>
</organism>
<evidence type="ECO:0000256" key="1">
    <source>
        <dbReference type="SAM" id="MobiDB-lite"/>
    </source>
</evidence>
<gene>
    <name evidence="2" type="ORF">BIW11_12391</name>
</gene>
<sequence length="501" mass="55803">MTIIERLIHPPALTRPQTRLDDGNVFEQPFLYAGKLYKRCGKVRLSFSIFAADACGKMRPARNALTLLLIIACASRISCQYDDSFDAGGSSDQNDDENESGSQEVNDADDDGGGGDEVGTGVAGRRSEDTSTTRSYGSSMAEEQNAPPKHKAIILQIVYSNDEKKNADDSIEMTTANRVQEHFGDYLPRRPFPVQGPEEPRKDVPQGGSPYIRYQGGYAPYFGRYFNQLSSRFGSSDKPHYSPPEPQMFNASSHVSSPSNGLTYAFASGQYEVNGGNGGSDSVENLSNGDRNTQEENVDYLRKLRNMAVIARLRKHYALQMSPPLIQPQQGTITRIVTAAGTHFPAEEPKTTVVLAAHKTTQALSEEMEMLRSRLRSMEIEQIKLRTILIQVKGILTEMQERSDAFRTSPAGLNMSQHEVGVARLRNLFLILRAVTQLSPLTSDEIRQINYDVGIFDPKITYDSKVRIQAFLGRHIDVEGESLASTVERFWVWGFFKFFAI</sequence>
<feature type="region of interest" description="Disordered" evidence="1">
    <location>
        <begin position="87"/>
        <end position="149"/>
    </location>
</feature>
<feature type="compositionally biased region" description="Polar residues" evidence="1">
    <location>
        <begin position="132"/>
        <end position="142"/>
    </location>
</feature>
<dbReference type="Proteomes" id="UP000192247">
    <property type="component" value="Unassembled WGS sequence"/>
</dbReference>
<dbReference type="EMBL" id="MNPL01021799">
    <property type="protein sequence ID" value="OQR69225.1"/>
    <property type="molecule type" value="Genomic_DNA"/>
</dbReference>
<dbReference type="OrthoDB" id="10611032at2759"/>
<dbReference type="InParanoid" id="A0A1V9X6J9"/>
<evidence type="ECO:0000313" key="3">
    <source>
        <dbReference type="Proteomes" id="UP000192247"/>
    </source>
</evidence>
<protein>
    <submittedName>
        <fullName evidence="2">Uncharacterized protein</fullName>
    </submittedName>
</protein>
<dbReference type="AlphaFoldDB" id="A0A1V9X6J9"/>
<evidence type="ECO:0000313" key="2">
    <source>
        <dbReference type="EMBL" id="OQR69225.1"/>
    </source>
</evidence>
<comment type="caution">
    <text evidence="2">The sequence shown here is derived from an EMBL/GenBank/DDBJ whole genome shotgun (WGS) entry which is preliminary data.</text>
</comment>
<proteinExistence type="predicted"/>
<accession>A0A1V9X6J9</accession>
<feature type="region of interest" description="Disordered" evidence="1">
    <location>
        <begin position="234"/>
        <end position="254"/>
    </location>
</feature>